<feature type="signal peptide" evidence="6">
    <location>
        <begin position="1"/>
        <end position="17"/>
    </location>
</feature>
<dbReference type="AlphaFoldDB" id="A0A6J8BG69"/>
<organism evidence="8 9">
    <name type="scientific">Mytilus coruscus</name>
    <name type="common">Sea mussel</name>
    <dbReference type="NCBI Taxonomy" id="42192"/>
    <lineage>
        <taxon>Eukaryota</taxon>
        <taxon>Metazoa</taxon>
        <taxon>Spiralia</taxon>
        <taxon>Lophotrochozoa</taxon>
        <taxon>Mollusca</taxon>
        <taxon>Bivalvia</taxon>
        <taxon>Autobranchia</taxon>
        <taxon>Pteriomorphia</taxon>
        <taxon>Mytilida</taxon>
        <taxon>Mytiloidea</taxon>
        <taxon>Mytilidae</taxon>
        <taxon>Mytilinae</taxon>
        <taxon>Mytilus</taxon>
    </lineage>
</organism>
<reference evidence="8 9" key="1">
    <citation type="submission" date="2020-06" db="EMBL/GenBank/DDBJ databases">
        <authorList>
            <person name="Li R."/>
            <person name="Bekaert M."/>
        </authorList>
    </citation>
    <scope>NUCLEOTIDE SEQUENCE [LARGE SCALE GENOMIC DNA]</scope>
    <source>
        <strain evidence="9">wild</strain>
    </source>
</reference>
<feature type="transmembrane region" description="Helical" evidence="5">
    <location>
        <begin position="151"/>
        <end position="177"/>
    </location>
</feature>
<dbReference type="InterPro" id="IPR017452">
    <property type="entry name" value="GPCR_Rhodpsn_7TM"/>
</dbReference>
<dbReference type="PROSITE" id="PS00237">
    <property type="entry name" value="G_PROTEIN_RECEP_F1_1"/>
    <property type="match status" value="1"/>
</dbReference>
<evidence type="ECO:0000256" key="5">
    <source>
        <dbReference type="SAM" id="Phobius"/>
    </source>
</evidence>
<feature type="transmembrane region" description="Helical" evidence="5">
    <location>
        <begin position="122"/>
        <end position="142"/>
    </location>
</feature>
<dbReference type="Gene3D" id="1.20.1070.10">
    <property type="entry name" value="Rhodopsin 7-helix transmembrane proteins"/>
    <property type="match status" value="1"/>
</dbReference>
<dbReference type="PROSITE" id="PS50262">
    <property type="entry name" value="G_PROTEIN_RECEP_F1_2"/>
    <property type="match status" value="1"/>
</dbReference>
<gene>
    <name evidence="8" type="ORF">MCOR_18411</name>
</gene>
<keyword evidence="4 5" id="KW-0472">Membrane</keyword>
<keyword evidence="6" id="KW-0732">Signal</keyword>
<dbReference type="Proteomes" id="UP000507470">
    <property type="component" value="Unassembled WGS sequence"/>
</dbReference>
<keyword evidence="9" id="KW-1185">Reference proteome</keyword>
<dbReference type="GO" id="GO:0004930">
    <property type="term" value="F:G protein-coupled receptor activity"/>
    <property type="evidence" value="ECO:0007669"/>
    <property type="project" value="InterPro"/>
</dbReference>
<evidence type="ECO:0000256" key="2">
    <source>
        <dbReference type="ARBA" id="ARBA00022692"/>
    </source>
</evidence>
<dbReference type="EMBL" id="CACVKT020003242">
    <property type="protein sequence ID" value="CAC5382596.1"/>
    <property type="molecule type" value="Genomic_DNA"/>
</dbReference>
<dbReference type="InterPro" id="IPR000276">
    <property type="entry name" value="GPCR_Rhodpsn"/>
</dbReference>
<feature type="domain" description="G-protein coupled receptors family 1 profile" evidence="7">
    <location>
        <begin position="133"/>
        <end position="247"/>
    </location>
</feature>
<protein>
    <recommendedName>
        <fullName evidence="7">G-protein coupled receptors family 1 profile domain-containing protein</fullName>
    </recommendedName>
</protein>
<evidence type="ECO:0000313" key="9">
    <source>
        <dbReference type="Proteomes" id="UP000507470"/>
    </source>
</evidence>
<evidence type="ECO:0000256" key="3">
    <source>
        <dbReference type="ARBA" id="ARBA00022989"/>
    </source>
</evidence>
<evidence type="ECO:0000256" key="6">
    <source>
        <dbReference type="SAM" id="SignalP"/>
    </source>
</evidence>
<dbReference type="PANTHER" id="PTHR46641">
    <property type="entry name" value="FMRFAMIDE RECEPTOR-RELATED"/>
    <property type="match status" value="1"/>
</dbReference>
<name>A0A6J8BG69_MYTCO</name>
<sequence length="247" mass="27624">MLAFILIFVLKTGLVRTQENNLFPETTNQFPSNQNNHSLVNGLTTMIIEDKIHSELTTVQTASTDIYFPSSTITINLSSEDVKISLANDSNNELIEINGNGKNVNRMNDVIDYVKYVQNAYVLPPLCLVGIAGNTVAGTVLFKQRSLNSSFIYMFAMVVADILSLISDLFVSAGTIIEHYTTSESLWKHAIELSHWSGELVSFTFRCTAINIVCILSVERFIAITYPFHLKSALTVRFPRTFVSLHF</sequence>
<evidence type="ECO:0000259" key="7">
    <source>
        <dbReference type="PROSITE" id="PS50262"/>
    </source>
</evidence>
<evidence type="ECO:0000256" key="1">
    <source>
        <dbReference type="ARBA" id="ARBA00004370"/>
    </source>
</evidence>
<accession>A0A6J8BG69</accession>
<proteinExistence type="predicted"/>
<keyword evidence="3 5" id="KW-1133">Transmembrane helix</keyword>
<evidence type="ECO:0000313" key="8">
    <source>
        <dbReference type="EMBL" id="CAC5382596.1"/>
    </source>
</evidence>
<dbReference type="InterPro" id="IPR052954">
    <property type="entry name" value="GPCR-Ligand_Int"/>
</dbReference>
<feature type="chain" id="PRO_5026715014" description="G-protein coupled receptors family 1 profile domain-containing protein" evidence="6">
    <location>
        <begin position="18"/>
        <end position="247"/>
    </location>
</feature>
<dbReference type="GO" id="GO:0016020">
    <property type="term" value="C:membrane"/>
    <property type="evidence" value="ECO:0007669"/>
    <property type="project" value="UniProtKB-SubCell"/>
</dbReference>
<keyword evidence="2 5" id="KW-0812">Transmembrane</keyword>
<dbReference type="OrthoDB" id="6125191at2759"/>
<evidence type="ECO:0000256" key="4">
    <source>
        <dbReference type="ARBA" id="ARBA00023136"/>
    </source>
</evidence>
<comment type="subcellular location">
    <subcellularLocation>
        <location evidence="1">Membrane</location>
    </subcellularLocation>
</comment>
<dbReference type="SUPFAM" id="SSF81321">
    <property type="entry name" value="Family A G protein-coupled receptor-like"/>
    <property type="match status" value="1"/>
</dbReference>